<organism evidence="1 2">
    <name type="scientific">Phytophthora nicotianae P1569</name>
    <dbReference type="NCBI Taxonomy" id="1317065"/>
    <lineage>
        <taxon>Eukaryota</taxon>
        <taxon>Sar</taxon>
        <taxon>Stramenopiles</taxon>
        <taxon>Oomycota</taxon>
        <taxon>Peronosporomycetes</taxon>
        <taxon>Peronosporales</taxon>
        <taxon>Peronosporaceae</taxon>
        <taxon>Phytophthora</taxon>
    </lineage>
</organism>
<reference evidence="1 2" key="1">
    <citation type="submission" date="2013-11" db="EMBL/GenBank/DDBJ databases">
        <title>The Genome Sequence of Phytophthora parasitica P1569.</title>
        <authorList>
            <consortium name="The Broad Institute Genomics Platform"/>
            <person name="Russ C."/>
            <person name="Tyler B."/>
            <person name="Panabieres F."/>
            <person name="Shan W."/>
            <person name="Tripathy S."/>
            <person name="Grunwald N."/>
            <person name="Machado M."/>
            <person name="Johnson C.S."/>
            <person name="Arredondo F."/>
            <person name="Hong C."/>
            <person name="Coffey M."/>
            <person name="Young S.K."/>
            <person name="Zeng Q."/>
            <person name="Gargeya S."/>
            <person name="Fitzgerald M."/>
            <person name="Abouelleil A."/>
            <person name="Alvarado L."/>
            <person name="Chapman S.B."/>
            <person name="Gainer-Dewar J."/>
            <person name="Goldberg J."/>
            <person name="Griggs A."/>
            <person name="Gujja S."/>
            <person name="Hansen M."/>
            <person name="Howarth C."/>
            <person name="Imamovic A."/>
            <person name="Ireland A."/>
            <person name="Larimer J."/>
            <person name="McCowan C."/>
            <person name="Murphy C."/>
            <person name="Pearson M."/>
            <person name="Poon T.W."/>
            <person name="Priest M."/>
            <person name="Roberts A."/>
            <person name="Saif S."/>
            <person name="Shea T."/>
            <person name="Sykes S."/>
            <person name="Wortman J."/>
            <person name="Nusbaum C."/>
            <person name="Birren B."/>
        </authorList>
    </citation>
    <scope>NUCLEOTIDE SEQUENCE [LARGE SCALE GENOMIC DNA]</scope>
    <source>
        <strain evidence="1 2">P1569</strain>
    </source>
</reference>
<gene>
    <name evidence="1" type="ORF">F443_00601</name>
</gene>
<accession>V9G2L8</accession>
<dbReference type="EMBL" id="ANIZ01000105">
    <property type="protein sequence ID" value="ETI57052.1"/>
    <property type="molecule type" value="Genomic_DNA"/>
</dbReference>
<keyword evidence="2" id="KW-1185">Reference proteome</keyword>
<comment type="caution">
    <text evidence="1">The sequence shown here is derived from an EMBL/GenBank/DDBJ whole genome shotgun (WGS) entry which is preliminary data.</text>
</comment>
<evidence type="ECO:0000313" key="2">
    <source>
        <dbReference type="Proteomes" id="UP000018721"/>
    </source>
</evidence>
<feature type="non-terminal residue" evidence="1">
    <location>
        <position position="36"/>
    </location>
</feature>
<protein>
    <submittedName>
        <fullName evidence="1">Uncharacterized protein</fullName>
    </submittedName>
</protein>
<proteinExistence type="predicted"/>
<dbReference type="HOGENOM" id="CLU_3362450_0_0_1"/>
<name>V9G2L8_PHYNI</name>
<evidence type="ECO:0000313" key="1">
    <source>
        <dbReference type="EMBL" id="ETI57052.1"/>
    </source>
</evidence>
<dbReference type="Proteomes" id="UP000018721">
    <property type="component" value="Unassembled WGS sequence"/>
</dbReference>
<dbReference type="AlphaFoldDB" id="V9G2L8"/>
<sequence length="36" mass="4101">MEREIFEREASIVDDDSLLDNAVYNFPDPNEAVDGD</sequence>